<comment type="caution">
    <text evidence="5">The sequence shown here is derived from an EMBL/GenBank/DDBJ whole genome shotgun (WGS) entry which is preliminary data.</text>
</comment>
<dbReference type="NCBIfam" id="TIGR00724">
    <property type="entry name" value="urea_amlyse_rel"/>
    <property type="match status" value="1"/>
</dbReference>
<dbReference type="GO" id="GO:0005524">
    <property type="term" value="F:ATP binding"/>
    <property type="evidence" value="ECO:0007669"/>
    <property type="project" value="UniProtKB-KW"/>
</dbReference>
<dbReference type="PANTHER" id="PTHR43309">
    <property type="entry name" value="5-OXOPROLINASE SUBUNIT C"/>
    <property type="match status" value="1"/>
</dbReference>
<evidence type="ECO:0000256" key="1">
    <source>
        <dbReference type="ARBA" id="ARBA00022741"/>
    </source>
</evidence>
<keyword evidence="3" id="KW-0067">ATP-binding</keyword>
<sequence>MSELIVRRAGLVLVQDAGRPGQAAIGVGRSGAADRASYDLGNRLVGNAPGAAALEVVMGGLEVEATATVWVCVTGAPAPLDVHGRGEPPGVVLALRAGQRLRLGVPATGLRSYLAVRGGINTPPVLGSRSRDTLAGLGCAPLSENVTLPVGSAVETDISVEGFPTPAPAGDPVLRVVRGPRDDWVIDPDRLVTTTWTVSQDSDRVGVRLSGGGLEHAEPGRQLPSEGAVRGAIQVPPSGEPVVFGPDHPVTGGYPVVGVVVDEDTDRLAQLRPGETVGFRWVRG</sequence>
<keyword evidence="1" id="KW-0547">Nucleotide-binding</keyword>
<evidence type="ECO:0000259" key="4">
    <source>
        <dbReference type="SMART" id="SM00797"/>
    </source>
</evidence>
<dbReference type="SMART" id="SM00797">
    <property type="entry name" value="AHS2"/>
    <property type="match status" value="1"/>
</dbReference>
<dbReference type="AlphaFoldDB" id="A0A853C6C1"/>
<dbReference type="InterPro" id="IPR003778">
    <property type="entry name" value="CT_A_B"/>
</dbReference>
<dbReference type="Proteomes" id="UP000530424">
    <property type="component" value="Unassembled WGS sequence"/>
</dbReference>
<evidence type="ECO:0000313" key="5">
    <source>
        <dbReference type="EMBL" id="NYJ02028.1"/>
    </source>
</evidence>
<proteinExistence type="predicted"/>
<name>A0A853C6C1_9ACTN</name>
<evidence type="ECO:0000256" key="2">
    <source>
        <dbReference type="ARBA" id="ARBA00022801"/>
    </source>
</evidence>
<keyword evidence="2" id="KW-0378">Hydrolase</keyword>
<dbReference type="Gene3D" id="2.40.100.10">
    <property type="entry name" value="Cyclophilin-like"/>
    <property type="match status" value="1"/>
</dbReference>
<dbReference type="RefSeq" id="WP_179668445.1">
    <property type="nucleotide sequence ID" value="NZ_JACCFP010000001.1"/>
</dbReference>
<dbReference type="EMBL" id="JACCFP010000001">
    <property type="protein sequence ID" value="NYJ02028.1"/>
    <property type="molecule type" value="Genomic_DNA"/>
</dbReference>
<keyword evidence="6" id="KW-1185">Reference proteome</keyword>
<accession>A0A853C6C1</accession>
<organism evidence="5 6">
    <name type="scientific">Nocardioides thalensis</name>
    <dbReference type="NCBI Taxonomy" id="1914755"/>
    <lineage>
        <taxon>Bacteria</taxon>
        <taxon>Bacillati</taxon>
        <taxon>Actinomycetota</taxon>
        <taxon>Actinomycetes</taxon>
        <taxon>Propionibacteriales</taxon>
        <taxon>Nocardioidaceae</taxon>
        <taxon>Nocardioides</taxon>
    </lineage>
</organism>
<dbReference type="InterPro" id="IPR029000">
    <property type="entry name" value="Cyclophilin-like_dom_sf"/>
</dbReference>
<evidence type="ECO:0000256" key="3">
    <source>
        <dbReference type="ARBA" id="ARBA00022840"/>
    </source>
</evidence>
<reference evidence="5 6" key="1">
    <citation type="submission" date="2020-07" db="EMBL/GenBank/DDBJ databases">
        <title>Sequencing the genomes of 1000 actinobacteria strains.</title>
        <authorList>
            <person name="Klenk H.-P."/>
        </authorList>
    </citation>
    <scope>NUCLEOTIDE SEQUENCE [LARGE SCALE GENOMIC DNA]</scope>
    <source>
        <strain evidence="5 6">DSM 103833</strain>
    </source>
</reference>
<dbReference type="GO" id="GO:0016787">
    <property type="term" value="F:hydrolase activity"/>
    <property type="evidence" value="ECO:0007669"/>
    <property type="project" value="UniProtKB-KW"/>
</dbReference>
<dbReference type="InterPro" id="IPR052708">
    <property type="entry name" value="PxpC"/>
</dbReference>
<dbReference type="PANTHER" id="PTHR43309:SF3">
    <property type="entry name" value="5-OXOPROLINASE SUBUNIT C"/>
    <property type="match status" value="1"/>
</dbReference>
<evidence type="ECO:0000313" key="6">
    <source>
        <dbReference type="Proteomes" id="UP000530424"/>
    </source>
</evidence>
<dbReference type="SUPFAM" id="SSF50891">
    <property type="entry name" value="Cyclophilin-like"/>
    <property type="match status" value="1"/>
</dbReference>
<gene>
    <name evidence="5" type="ORF">HNR19_002726</name>
</gene>
<protein>
    <submittedName>
        <fullName evidence="5">Biotin-dependent carboxylase-like uncharacterized protein</fullName>
    </submittedName>
</protein>
<dbReference type="Pfam" id="PF02626">
    <property type="entry name" value="CT_A_B"/>
    <property type="match status" value="1"/>
</dbReference>
<feature type="domain" description="Carboxyltransferase" evidence="4">
    <location>
        <begin position="24"/>
        <end position="283"/>
    </location>
</feature>